<comment type="caution">
    <text evidence="1">The sequence shown here is derived from an EMBL/GenBank/DDBJ whole genome shotgun (WGS) entry which is preliminary data.</text>
</comment>
<organism evidence="1 2">
    <name type="scientific">Brucella cytisi</name>
    <dbReference type="NCBI Taxonomy" id="407152"/>
    <lineage>
        <taxon>Bacteria</taxon>
        <taxon>Pseudomonadati</taxon>
        <taxon>Pseudomonadota</taxon>
        <taxon>Alphaproteobacteria</taxon>
        <taxon>Hyphomicrobiales</taxon>
        <taxon>Brucellaceae</taxon>
        <taxon>Brucella/Ochrobactrum group</taxon>
        <taxon>Brucella</taxon>
    </lineage>
</organism>
<keyword evidence="2" id="KW-1185">Reference proteome</keyword>
<dbReference type="InterPro" id="IPR029044">
    <property type="entry name" value="Nucleotide-diphossugar_trans"/>
</dbReference>
<evidence type="ECO:0008006" key="3">
    <source>
        <dbReference type="Google" id="ProtNLM"/>
    </source>
</evidence>
<reference evidence="1 2" key="1">
    <citation type="submission" date="2016-10" db="EMBL/GenBank/DDBJ databases">
        <title>The Draft Genome Sequence of the Potato Rhizosphere Bacteria Ochrobactrum sp. IPA7.2.</title>
        <authorList>
            <person name="Gogoleva N.E."/>
            <person name="Khlopko Y.A."/>
            <person name="Burygin G.L."/>
            <person name="Plotnikov A.O."/>
        </authorList>
    </citation>
    <scope>NUCLEOTIDE SEQUENCE [LARGE SCALE GENOMIC DNA]</scope>
    <source>
        <strain evidence="1 2">IPA7.2</strain>
    </source>
</reference>
<dbReference type="OrthoDB" id="3010234at2"/>
<dbReference type="Pfam" id="PF13704">
    <property type="entry name" value="Glyco_tranf_2_4"/>
    <property type="match status" value="1"/>
</dbReference>
<evidence type="ECO:0000313" key="1">
    <source>
        <dbReference type="EMBL" id="OIS93344.1"/>
    </source>
</evidence>
<protein>
    <recommendedName>
        <fullName evidence="3">Glycosyltransferase family 2 protein</fullName>
    </recommendedName>
</protein>
<accession>A0A1J6IE52</accession>
<evidence type="ECO:0000313" key="2">
    <source>
        <dbReference type="Proteomes" id="UP000182985"/>
    </source>
</evidence>
<dbReference type="EMBL" id="MOEC01000010">
    <property type="protein sequence ID" value="OIS93344.1"/>
    <property type="molecule type" value="Genomic_DNA"/>
</dbReference>
<gene>
    <name evidence="1" type="ORF">BLA27_12150</name>
</gene>
<name>A0A1J6IE52_9HYPH</name>
<sequence length="362" mass="41502">MKSTRTVMNYPASTMDDWTAYWRASPMRHLRTRWRHVQLSVPNRKNKANLIATSGNFEALRPDDLPLVCVVRNAAPYMKSFLRYYRETGVTRFIVVDDRSDDGTTEILSGAPDVDLFTSDVSYAQADRGRAWRDALFNLYGRGRWYLSVDADEFFVFPRMEQRNIRSFIEELEGNGIRRCLAPMIDMYPRGLLRDGIFIDDGTKYPFEVSSHFDGDGYTATWEKFGVAVRGGPRLRLFGRSMRLSKFPLIWVDEKTDYRRGSIHGPGPCFRNFLPATGALLHYRFSSRSVGEFERIASEKSHAGGAEHYRAIIENERFSDDLSLVYEGSVQYTGPDCLVKRGFMADLHDIERGTRAKSQLSA</sequence>
<proteinExistence type="predicted"/>
<dbReference type="SUPFAM" id="SSF53448">
    <property type="entry name" value="Nucleotide-diphospho-sugar transferases"/>
    <property type="match status" value="1"/>
</dbReference>
<dbReference type="AlphaFoldDB" id="A0A1J6IE52"/>
<dbReference type="Proteomes" id="UP000182985">
    <property type="component" value="Unassembled WGS sequence"/>
</dbReference>
<dbReference type="Gene3D" id="3.90.550.10">
    <property type="entry name" value="Spore Coat Polysaccharide Biosynthesis Protein SpsA, Chain A"/>
    <property type="match status" value="1"/>
</dbReference>